<protein>
    <submittedName>
        <fullName evidence="1">Uncharacterized protein</fullName>
    </submittedName>
</protein>
<accession>A0A6J4M2B5</accession>
<proteinExistence type="predicted"/>
<name>A0A6J4M2B5_9CYAN</name>
<reference evidence="1" key="1">
    <citation type="submission" date="2020-02" db="EMBL/GenBank/DDBJ databases">
        <authorList>
            <person name="Meier V. D."/>
        </authorList>
    </citation>
    <scope>NUCLEOTIDE SEQUENCE</scope>
    <source>
        <strain evidence="1">AVDCRST_MAG94</strain>
    </source>
</reference>
<sequence length="41" mass="4661">MSYIRYVGRNNGNFSRTYTKVASRIRYAGCCIAIPGDCINR</sequence>
<evidence type="ECO:0000313" key="1">
    <source>
        <dbReference type="EMBL" id="CAA9347915.1"/>
    </source>
</evidence>
<dbReference type="EMBL" id="CADCTY010000921">
    <property type="protein sequence ID" value="CAA9347915.1"/>
    <property type="molecule type" value="Genomic_DNA"/>
</dbReference>
<organism evidence="1">
    <name type="scientific">uncultured Leptolyngbya sp</name>
    <dbReference type="NCBI Taxonomy" id="332963"/>
    <lineage>
        <taxon>Bacteria</taxon>
        <taxon>Bacillati</taxon>
        <taxon>Cyanobacteriota</taxon>
        <taxon>Cyanophyceae</taxon>
        <taxon>Leptolyngbyales</taxon>
        <taxon>Leptolyngbyaceae</taxon>
        <taxon>Leptolyngbya group</taxon>
        <taxon>Leptolyngbya</taxon>
        <taxon>environmental samples</taxon>
    </lineage>
</organism>
<dbReference type="AlphaFoldDB" id="A0A6J4M2B5"/>
<gene>
    <name evidence="1" type="ORF">AVDCRST_MAG94-2641</name>
</gene>